<dbReference type="InterPro" id="IPR029032">
    <property type="entry name" value="AhpD-like"/>
</dbReference>
<evidence type="ECO:0000313" key="3">
    <source>
        <dbReference type="Proteomes" id="UP001606302"/>
    </source>
</evidence>
<dbReference type="NCBIfam" id="TIGR00778">
    <property type="entry name" value="ahpD_dom"/>
    <property type="match status" value="1"/>
</dbReference>
<keyword evidence="3" id="KW-1185">Reference proteome</keyword>
<evidence type="ECO:0000259" key="1">
    <source>
        <dbReference type="Pfam" id="PF02627"/>
    </source>
</evidence>
<dbReference type="PANTHER" id="PTHR33930:SF2">
    <property type="entry name" value="BLR3452 PROTEIN"/>
    <property type="match status" value="1"/>
</dbReference>
<dbReference type="InterPro" id="IPR003779">
    <property type="entry name" value="CMD-like"/>
</dbReference>
<name>A0ABW7GQV8_9BURK</name>
<dbReference type="SUPFAM" id="SSF69118">
    <property type="entry name" value="AhpD-like"/>
    <property type="match status" value="1"/>
</dbReference>
<comment type="caution">
    <text evidence="2">The sequence shown here is derived from an EMBL/GenBank/DDBJ whole genome shotgun (WGS) entry which is preliminary data.</text>
</comment>
<dbReference type="PANTHER" id="PTHR33930">
    <property type="entry name" value="ALKYL HYDROPEROXIDE REDUCTASE AHPD"/>
    <property type="match status" value="1"/>
</dbReference>
<dbReference type="Pfam" id="PF02627">
    <property type="entry name" value="CMD"/>
    <property type="match status" value="1"/>
</dbReference>
<reference evidence="2 3" key="1">
    <citation type="submission" date="2024-08" db="EMBL/GenBank/DDBJ databases">
        <authorList>
            <person name="Lu H."/>
        </authorList>
    </citation>
    <scope>NUCLEOTIDE SEQUENCE [LARGE SCALE GENOMIC DNA]</scope>
    <source>
        <strain evidence="2 3">DXS20W</strain>
    </source>
</reference>
<dbReference type="InterPro" id="IPR004675">
    <property type="entry name" value="AhpD_core"/>
</dbReference>
<dbReference type="Proteomes" id="UP001606302">
    <property type="component" value="Unassembled WGS sequence"/>
</dbReference>
<gene>
    <name evidence="2" type="ORF">ACG04Q_21715</name>
</gene>
<dbReference type="Gene3D" id="1.20.1290.10">
    <property type="entry name" value="AhpD-like"/>
    <property type="match status" value="1"/>
</dbReference>
<proteinExistence type="predicted"/>
<dbReference type="EMBL" id="JBIGHX010000009">
    <property type="protein sequence ID" value="MFG6464201.1"/>
    <property type="molecule type" value="Genomic_DNA"/>
</dbReference>
<feature type="domain" description="Carboxymuconolactone decarboxylase-like" evidence="1">
    <location>
        <begin position="24"/>
        <end position="106"/>
    </location>
</feature>
<dbReference type="RefSeq" id="WP_394513543.1">
    <property type="nucleotide sequence ID" value="NZ_JBIGHX010000009.1"/>
</dbReference>
<accession>A0ABW7GQV8</accession>
<evidence type="ECO:0000313" key="2">
    <source>
        <dbReference type="EMBL" id="MFG6464201.1"/>
    </source>
</evidence>
<organism evidence="2 3">
    <name type="scientific">Pelomonas lactea</name>
    <dbReference type="NCBI Taxonomy" id="3299030"/>
    <lineage>
        <taxon>Bacteria</taxon>
        <taxon>Pseudomonadati</taxon>
        <taxon>Pseudomonadota</taxon>
        <taxon>Betaproteobacteria</taxon>
        <taxon>Burkholderiales</taxon>
        <taxon>Sphaerotilaceae</taxon>
        <taxon>Roseateles</taxon>
    </lineage>
</organism>
<sequence length="117" mass="12000">MSTGYRALAADISSTLTQLRADVPDVMRGFGSLSQAAMRPGALDAKAKELIAMALGVAARCDACLAFHAQALVKLGCTRAELEEALAVCVYMGGGPSLMYAARALDAFEECAGVAAA</sequence>
<protein>
    <submittedName>
        <fullName evidence="2">Carboxymuconolactone decarboxylase family protein</fullName>
    </submittedName>
</protein>